<evidence type="ECO:0000259" key="11">
    <source>
        <dbReference type="PROSITE" id="PS50075"/>
    </source>
</evidence>
<feature type="domain" description="PKS/mFAS DH" evidence="13">
    <location>
        <begin position="932"/>
        <end position="1210"/>
    </location>
</feature>
<dbReference type="SMART" id="SM00827">
    <property type="entry name" value="PKS_AT"/>
    <property type="match status" value="1"/>
</dbReference>
<dbReference type="GO" id="GO:0004312">
    <property type="term" value="F:fatty acid synthase activity"/>
    <property type="evidence" value="ECO:0007669"/>
    <property type="project" value="TreeGrafter"/>
</dbReference>
<dbReference type="InterPro" id="IPR016035">
    <property type="entry name" value="Acyl_Trfase/lysoPLipase"/>
</dbReference>
<dbReference type="Gene3D" id="3.30.70.3290">
    <property type="match status" value="1"/>
</dbReference>
<dbReference type="Pfam" id="PF14765">
    <property type="entry name" value="PS-DH"/>
    <property type="match status" value="1"/>
</dbReference>
<comment type="cofactor">
    <cofactor evidence="1">
        <name>pantetheine 4'-phosphate</name>
        <dbReference type="ChEBI" id="CHEBI:47942"/>
    </cofactor>
</comment>
<dbReference type="InterPro" id="IPR011032">
    <property type="entry name" value="GroES-like_sf"/>
</dbReference>
<dbReference type="GO" id="GO:0031177">
    <property type="term" value="F:phosphopantetheine binding"/>
    <property type="evidence" value="ECO:0007669"/>
    <property type="project" value="InterPro"/>
</dbReference>
<dbReference type="InterPro" id="IPR014043">
    <property type="entry name" value="Acyl_transferase_dom"/>
</dbReference>
<dbReference type="Gene3D" id="3.40.47.10">
    <property type="match status" value="1"/>
</dbReference>
<evidence type="ECO:0000256" key="10">
    <source>
        <dbReference type="SAM" id="MobiDB-lite"/>
    </source>
</evidence>
<dbReference type="SUPFAM" id="SSF50129">
    <property type="entry name" value="GroES-like"/>
    <property type="match status" value="1"/>
</dbReference>
<dbReference type="Pfam" id="PF00109">
    <property type="entry name" value="ketoacyl-synt"/>
    <property type="match status" value="1"/>
</dbReference>
<keyword evidence="4" id="KW-0597">Phosphoprotein</keyword>
<proteinExistence type="predicted"/>
<dbReference type="Pfam" id="PF08659">
    <property type="entry name" value="KR"/>
    <property type="match status" value="1"/>
</dbReference>
<keyword evidence="5" id="KW-0808">Transferase</keyword>
<keyword evidence="6" id="KW-0045">Antibiotic biosynthesis</keyword>
<accession>A0A3A9YPC9</accession>
<name>A0A3A9YPC9_9ACTN</name>
<dbReference type="Gene3D" id="3.90.180.10">
    <property type="entry name" value="Medium-chain alcohol dehydrogenases, catalytic domain"/>
    <property type="match status" value="1"/>
</dbReference>
<dbReference type="SMART" id="SM00822">
    <property type="entry name" value="PKS_KR"/>
    <property type="match status" value="1"/>
</dbReference>
<feature type="domain" description="Ketosynthase family 3 (KS3)" evidence="12">
    <location>
        <begin position="33"/>
        <end position="445"/>
    </location>
</feature>
<dbReference type="GO" id="GO:0006633">
    <property type="term" value="P:fatty acid biosynthetic process"/>
    <property type="evidence" value="ECO:0007669"/>
    <property type="project" value="InterPro"/>
</dbReference>
<evidence type="ECO:0000256" key="9">
    <source>
        <dbReference type="PROSITE-ProRule" id="PRU01363"/>
    </source>
</evidence>
<dbReference type="FunFam" id="1.10.1200.10:FF:000007">
    <property type="entry name" value="Probable polyketide synthase pks17"/>
    <property type="match status" value="1"/>
</dbReference>
<dbReference type="PANTHER" id="PTHR43775">
    <property type="entry name" value="FATTY ACID SYNTHASE"/>
    <property type="match status" value="1"/>
</dbReference>
<feature type="region of interest" description="Disordered" evidence="10">
    <location>
        <begin position="446"/>
        <end position="467"/>
    </location>
</feature>
<keyword evidence="8" id="KW-0012">Acyltransferase</keyword>
<comment type="caution">
    <text evidence="14">The sequence shown here is derived from an EMBL/GenBank/DDBJ whole genome shotgun (WGS) entry which is preliminary data.</text>
</comment>
<dbReference type="InterPro" id="IPR013968">
    <property type="entry name" value="PKS_KR"/>
</dbReference>
<dbReference type="PANTHER" id="PTHR43775:SF51">
    <property type="entry name" value="INACTIVE PHENOLPHTHIOCEROL SYNTHESIS POLYKETIDE SYNTHASE TYPE I PKS1-RELATED"/>
    <property type="match status" value="1"/>
</dbReference>
<dbReference type="InterPro" id="IPR036299">
    <property type="entry name" value="Polyketide_synth_docking_sf"/>
</dbReference>
<dbReference type="InterPro" id="IPR020806">
    <property type="entry name" value="PKS_PP-bd"/>
</dbReference>
<evidence type="ECO:0000256" key="7">
    <source>
        <dbReference type="ARBA" id="ARBA00023268"/>
    </source>
</evidence>
<dbReference type="InterPro" id="IPR036736">
    <property type="entry name" value="ACP-like_sf"/>
</dbReference>
<keyword evidence="7" id="KW-0511">Multifunctional enzyme</keyword>
<dbReference type="SUPFAM" id="SSF51735">
    <property type="entry name" value="NAD(P)-binding Rossmann-fold domains"/>
    <property type="match status" value="3"/>
</dbReference>
<dbReference type="Gene3D" id="3.40.50.11460">
    <property type="match status" value="1"/>
</dbReference>
<dbReference type="FunFam" id="3.40.47.10:FF:000019">
    <property type="entry name" value="Polyketide synthase type I"/>
    <property type="match status" value="1"/>
</dbReference>
<dbReference type="Pfam" id="PF00550">
    <property type="entry name" value="PP-binding"/>
    <property type="match status" value="1"/>
</dbReference>
<evidence type="ECO:0000256" key="5">
    <source>
        <dbReference type="ARBA" id="ARBA00022679"/>
    </source>
</evidence>
<dbReference type="Gene3D" id="3.40.50.720">
    <property type="entry name" value="NAD(P)-binding Rossmann-like Domain"/>
    <property type="match status" value="1"/>
</dbReference>
<dbReference type="SUPFAM" id="SSF55048">
    <property type="entry name" value="Probable ACP-binding domain of malonyl-CoA ACP transacylase"/>
    <property type="match status" value="1"/>
</dbReference>
<dbReference type="GO" id="GO:0033068">
    <property type="term" value="P:macrolide biosynthetic process"/>
    <property type="evidence" value="ECO:0007669"/>
    <property type="project" value="UniProtKB-ARBA"/>
</dbReference>
<dbReference type="FunFam" id="3.90.180.10:FF:000032">
    <property type="entry name" value="Probable polyketide synthase pks1"/>
    <property type="match status" value="1"/>
</dbReference>
<dbReference type="Pfam" id="PF16197">
    <property type="entry name" value="KAsynt_C_assoc"/>
    <property type="match status" value="1"/>
</dbReference>
<dbReference type="InterPro" id="IPR020843">
    <property type="entry name" value="ER"/>
</dbReference>
<dbReference type="InterPro" id="IPR016036">
    <property type="entry name" value="Malonyl_transacylase_ACP-bd"/>
</dbReference>
<sequence>MSNEEKLRNYLKRVTADLAQTRRRLREAEAAEREPIAIIGMGCRFPGGVTGPEELWRLVSEGRDAITPFPGDRGWDLADLYDPDPERAGKSYVREAGFLADAGDFDADFFGISPREALAMDPQQRQLLEVAWETCERAGIDPSGLRGSSTGIFAGVMYHDYAASSSSGSVVTGRVAYTLGLEGPAVSVDTACSSSLVAMYVAAQALRRGECTLALAGGVTVMATPETFVEFSRQRGLARDGRCKPFAAAADGTAWGEGVGLLLLERLSDARRHGHEVLAVIRGAAMNQDGASSQLSAPNGPAQQRVIRRALADAGISPREVDVVEAHGTGTTLGDPIEAQALLATYGQDRPEDRPLWLGSLKSNIGHTQAAAGVGGVIKMVMALRHGVLPKTLHIDEPTPHVDWTAGAVELLTEARTWPDTGHPRRAAVSSFGVSGTNAHLIIEQAPEEEPAEAEATGAGAAGTERGAVSTAATVPWLLSAKSAQALREQAARLREYVERNPGLVPGQVGRALATERAAFPHRAVVVGERREEFAAALAALAAGESSPDVVTGTAPGGPGRTVFVFPGQGSQWARMGVELMESSPVFARALHECAEALAPFTDWNLLDVLREAEGAPGFDRVDVVQPALFALMVSLARLWESLGVRPDAVVGHSQGEIAAAHIAGALTLEDAARIVTQRSQALSAITGRGGMTSLPLPKEQALELIQRWEGRIAIAAVNGPQSTVVAGDADALDEMFTHCEQEGIRARRIPVDYASHTHHVETLKDQLHNILAPVTPREPRIAFYSTVTGRPLTPDTPLDATYWYDNLRTTVEFETTTRRLLEDGHTLFIETSPHPVLTLAVQETVEAHAPAGAEVGVTGTLRRGEGGWRRLLGSLAVAQTQVAPDWAALLPDRAPRPLGLPTYPFQHRHFWVEPAGQGGDPAALGLTAAGHPLLGAAVPVAEGGSLLLTGQLSLRSHPWLADHAVHGTVILPGTAFVELAVRAGDQAGLGRVEELTLQAPLTLPATGAVRLQLHLGEADEAGRRPLGLHSRPADAAEDEPWTRHATGVLAPAAEAPAAAAELAAWPPADAAPLDLEGFYARTAEAGFAYGPAFQCLRAAWRRGEELFAEIALPAGREAEAAGFGLHPALTDAALHTLFLRAGGGEGGDGSLPFSWEGVTLHAEGATALRVRVTPTGEAGYALLLADAAGAPVATVESLVVRPVNRGDLTPAAAGPEQLYRLDWVPAAAPAQVPAVTWGLLAEGAPPPAELAAALAAAGVAPRPVPALAELPDDAELPEVVLAVLGGPAEPAAPAFGAEGPTGPAGSGSEVTAAAREAAFRVLGLVQEWLADGRTAGSRLLVVTSGAVATRVGEDVPDLAHAPVWGLLRSAQTENPGRFALLDLDGRGLPDTLLPLLAAGEEPQLAARDGALLAPRLARAAARGELAVPEAAAWRLDLTERGSLENLTLAPYPQAWAPLEPGQVRLSLRASGVNFRDIIVSLGMNLKDTRPPGGEGAGVVLEVGEGVTELAPGDRVMGLLPGGTGPVCVVDHRVLVRMPAGWTFAEAAAAPVVFLTAYYGLRDLAGIEKGESLLIHAATGGVGMAAVQLARHWGVEAYGTASPGKWDTLRRQGLAAERIANSRTLDFEEQFRRATAGRGFDVVLNALAHEFTDASLRLVNPEGGRFLEMGKTDIRDPRQVEGEHPGIGYQAFDVMDAGEDRLQEMLLDLRQLFESGALTPLPTTAWDVRHAADAFRYLSQARHTGKIVLTYPAAPDPEGTVLITGGTGTLGALLARHYAATGRAGHLLLASRRGPEAPGAVQLAADLEDLGVRATIAACDTADPDALATLLAGIPDEHPLTTVVHAAGILDDGVLPTQTPERFEKVLRPKIDAAWHLHRLTRDLDPAEFVLFSSAAGTLGGGGQANYATANAFLDALAAHRRAQGLPATSLAWGLWEEASGMTGHLDEADRTRMARTGIVPLSTELGLALYDAAHAHTQALTLPVRLNETALREAESVPPLLRGLVRAPARRAAAGSGAATAHSGPPLAERLGGLDEEERTRLLRNLVRSEVTVVLGYAGTDTVPLERSFKELGFDSLTAVELRNRLNAATGLRLPSTLVFDHPTPAALVDLLRREITPDEAAWTHAVLADLGKLESALRAADPDEEAREAIGARLQAVLRAWNETARPAASDDLASATDDELFDVLDNELEAY</sequence>
<dbReference type="Gene3D" id="3.10.129.110">
    <property type="entry name" value="Polyketide synthase dehydratase"/>
    <property type="match status" value="1"/>
</dbReference>
<dbReference type="InterPro" id="IPR020807">
    <property type="entry name" value="PKS_DH"/>
</dbReference>
<dbReference type="PROSITE" id="PS50075">
    <property type="entry name" value="CARRIER"/>
    <property type="match status" value="1"/>
</dbReference>
<dbReference type="InterPro" id="IPR013154">
    <property type="entry name" value="ADH-like_N"/>
</dbReference>
<dbReference type="CDD" id="cd05195">
    <property type="entry name" value="enoyl_red"/>
    <property type="match status" value="1"/>
</dbReference>
<evidence type="ECO:0000313" key="14">
    <source>
        <dbReference type="EMBL" id="RKN37304.1"/>
    </source>
</evidence>
<dbReference type="Gene3D" id="3.40.366.10">
    <property type="entry name" value="Malonyl-Coenzyme A Acyl Carrier Protein, domain 2"/>
    <property type="match status" value="1"/>
</dbReference>
<dbReference type="FunFam" id="3.40.50.720:FF:000209">
    <property type="entry name" value="Polyketide synthase Pks12"/>
    <property type="match status" value="1"/>
</dbReference>
<dbReference type="SMART" id="SM01294">
    <property type="entry name" value="PKS_PP_betabranch"/>
    <property type="match status" value="1"/>
</dbReference>
<evidence type="ECO:0000256" key="4">
    <source>
        <dbReference type="ARBA" id="ARBA00022553"/>
    </source>
</evidence>
<dbReference type="SUPFAM" id="SSF52151">
    <property type="entry name" value="FabD/lysophospholipase-like"/>
    <property type="match status" value="1"/>
</dbReference>
<dbReference type="InterPro" id="IPR014030">
    <property type="entry name" value="Ketoacyl_synth_N"/>
</dbReference>
<dbReference type="SUPFAM" id="SSF101173">
    <property type="entry name" value="Docking domain B of the erythromycin polyketide synthase (DEBS)"/>
    <property type="match status" value="1"/>
</dbReference>
<dbReference type="FunFam" id="3.40.366.10:FF:000002">
    <property type="entry name" value="Probable polyketide synthase 2"/>
    <property type="match status" value="1"/>
</dbReference>
<evidence type="ECO:0000256" key="1">
    <source>
        <dbReference type="ARBA" id="ARBA00001957"/>
    </source>
</evidence>
<dbReference type="InterPro" id="IPR015083">
    <property type="entry name" value="NorB/c/GfsB-D-like_docking"/>
</dbReference>
<dbReference type="Pfam" id="PF13602">
    <property type="entry name" value="ADH_zinc_N_2"/>
    <property type="match status" value="1"/>
</dbReference>
<dbReference type="InterPro" id="IPR050091">
    <property type="entry name" value="PKS_NRPS_Biosynth_Enz"/>
</dbReference>
<dbReference type="PROSITE" id="PS52004">
    <property type="entry name" value="KS3_2"/>
    <property type="match status" value="1"/>
</dbReference>
<dbReference type="PROSITE" id="PS00606">
    <property type="entry name" value="KS3_1"/>
    <property type="match status" value="1"/>
</dbReference>
<dbReference type="InterPro" id="IPR014031">
    <property type="entry name" value="Ketoacyl_synth_C"/>
</dbReference>
<dbReference type="SUPFAM" id="SSF53901">
    <property type="entry name" value="Thiolase-like"/>
    <property type="match status" value="1"/>
</dbReference>
<dbReference type="GO" id="GO:0016491">
    <property type="term" value="F:oxidoreductase activity"/>
    <property type="evidence" value="ECO:0007669"/>
    <property type="project" value="InterPro"/>
</dbReference>
<dbReference type="SMART" id="SM00825">
    <property type="entry name" value="PKS_KS"/>
    <property type="match status" value="1"/>
</dbReference>
<reference evidence="14 15" key="1">
    <citation type="journal article" date="2014" name="Int. J. Syst. Evol. Microbiol.">
        <title>Streptomyces hoynatensis sp. nov., isolated from deep marine sediment.</title>
        <authorList>
            <person name="Veyisoglu A."/>
            <person name="Sahin N."/>
        </authorList>
    </citation>
    <scope>NUCLEOTIDE SEQUENCE [LARGE SCALE GENOMIC DNA]</scope>
    <source>
        <strain evidence="14 15">KCTC 29097</strain>
    </source>
</reference>
<dbReference type="Proteomes" id="UP000272474">
    <property type="component" value="Unassembled WGS sequence"/>
</dbReference>
<evidence type="ECO:0000256" key="3">
    <source>
        <dbReference type="ARBA" id="ARBA00022450"/>
    </source>
</evidence>
<evidence type="ECO:0000256" key="2">
    <source>
        <dbReference type="ARBA" id="ARBA00004792"/>
    </source>
</evidence>
<dbReference type="InterPro" id="IPR018201">
    <property type="entry name" value="Ketoacyl_synth_AS"/>
</dbReference>
<dbReference type="Pfam" id="PF02801">
    <property type="entry name" value="Ketoacyl-synt_C"/>
    <property type="match status" value="1"/>
</dbReference>
<dbReference type="PROSITE" id="PS52019">
    <property type="entry name" value="PKS_MFAS_DH"/>
    <property type="match status" value="1"/>
</dbReference>
<dbReference type="InterPro" id="IPR001227">
    <property type="entry name" value="Ac_transferase_dom_sf"/>
</dbReference>
<dbReference type="InterPro" id="IPR020841">
    <property type="entry name" value="PKS_Beta-ketoAc_synthase_dom"/>
</dbReference>
<dbReference type="Pfam" id="PF22953">
    <property type="entry name" value="SpnB_Rossmann"/>
    <property type="match status" value="1"/>
</dbReference>
<dbReference type="InterPro" id="IPR016039">
    <property type="entry name" value="Thiolase-like"/>
</dbReference>
<evidence type="ECO:0000259" key="13">
    <source>
        <dbReference type="PROSITE" id="PS52019"/>
    </source>
</evidence>
<dbReference type="InterPro" id="IPR006162">
    <property type="entry name" value="Ppantetheine_attach_site"/>
</dbReference>
<feature type="active site" description="Proton donor; for dehydratase activity" evidence="9">
    <location>
        <position position="1132"/>
    </location>
</feature>
<dbReference type="SMART" id="SM00829">
    <property type="entry name" value="PKS_ER"/>
    <property type="match status" value="1"/>
</dbReference>
<dbReference type="Gene3D" id="1.10.1200.10">
    <property type="entry name" value="ACP-like"/>
    <property type="match status" value="1"/>
</dbReference>
<dbReference type="InterPro" id="IPR009081">
    <property type="entry name" value="PP-bd_ACP"/>
</dbReference>
<dbReference type="InterPro" id="IPR032821">
    <property type="entry name" value="PKS_assoc"/>
</dbReference>
<dbReference type="Pfam" id="PF21089">
    <property type="entry name" value="PKS_DH_N"/>
    <property type="match status" value="1"/>
</dbReference>
<feature type="region of interest" description="C-terminal hotdog fold" evidence="9">
    <location>
        <begin position="1071"/>
        <end position="1210"/>
    </location>
</feature>
<evidence type="ECO:0000313" key="15">
    <source>
        <dbReference type="Proteomes" id="UP000272474"/>
    </source>
</evidence>
<dbReference type="InterPro" id="IPR049552">
    <property type="entry name" value="PKS_DH_N"/>
</dbReference>
<evidence type="ECO:0000256" key="8">
    <source>
        <dbReference type="ARBA" id="ARBA00023315"/>
    </source>
</evidence>
<feature type="domain" description="Carrier" evidence="11">
    <location>
        <begin position="2042"/>
        <end position="2117"/>
    </location>
</feature>
<gene>
    <name evidence="14" type="ORF">D7294_28470</name>
</gene>
<dbReference type="InterPro" id="IPR036291">
    <property type="entry name" value="NAD(P)-bd_dom_sf"/>
</dbReference>
<keyword evidence="3" id="KW-0596">Phosphopantetheine</keyword>
<dbReference type="CDD" id="cd00833">
    <property type="entry name" value="PKS"/>
    <property type="match status" value="1"/>
</dbReference>
<dbReference type="InterPro" id="IPR049900">
    <property type="entry name" value="PKS_mFAS_DH"/>
</dbReference>
<feature type="active site" description="Proton acceptor; for dehydratase activity" evidence="9">
    <location>
        <position position="964"/>
    </location>
</feature>
<dbReference type="GO" id="GO:0004315">
    <property type="term" value="F:3-oxoacyl-[acyl-carrier-protein] synthase activity"/>
    <property type="evidence" value="ECO:0007669"/>
    <property type="project" value="InterPro"/>
</dbReference>
<dbReference type="Pfam" id="PF08990">
    <property type="entry name" value="Docking"/>
    <property type="match status" value="1"/>
</dbReference>
<organism evidence="14 15">
    <name type="scientific">Streptomyces hoynatensis</name>
    <dbReference type="NCBI Taxonomy" id="1141874"/>
    <lineage>
        <taxon>Bacteria</taxon>
        <taxon>Bacillati</taxon>
        <taxon>Actinomycetota</taxon>
        <taxon>Actinomycetes</taxon>
        <taxon>Kitasatosporales</taxon>
        <taxon>Streptomycetaceae</taxon>
        <taxon>Streptomyces</taxon>
    </lineage>
</organism>
<keyword evidence="15" id="KW-1185">Reference proteome</keyword>
<dbReference type="InterPro" id="IPR057326">
    <property type="entry name" value="KR_dom"/>
</dbReference>
<dbReference type="SMART" id="SM00823">
    <property type="entry name" value="PKS_PP"/>
    <property type="match status" value="1"/>
</dbReference>
<evidence type="ECO:0000259" key="12">
    <source>
        <dbReference type="PROSITE" id="PS52004"/>
    </source>
</evidence>
<feature type="compositionally biased region" description="Low complexity" evidence="10">
    <location>
        <begin position="454"/>
        <end position="467"/>
    </location>
</feature>
<dbReference type="InterPro" id="IPR049551">
    <property type="entry name" value="PKS_DH_C"/>
</dbReference>
<dbReference type="SUPFAM" id="SSF47336">
    <property type="entry name" value="ACP-like"/>
    <property type="match status" value="1"/>
</dbReference>
<dbReference type="SMART" id="SM00826">
    <property type="entry name" value="PKS_DH"/>
    <property type="match status" value="1"/>
</dbReference>
<comment type="pathway">
    <text evidence="2">Antibiotic biosynthesis.</text>
</comment>
<dbReference type="Pfam" id="PF08240">
    <property type="entry name" value="ADH_N"/>
    <property type="match status" value="1"/>
</dbReference>
<dbReference type="EMBL" id="RBAL01000026">
    <property type="protein sequence ID" value="RKN37304.1"/>
    <property type="molecule type" value="Genomic_DNA"/>
</dbReference>
<dbReference type="PROSITE" id="PS00012">
    <property type="entry name" value="PHOSPHOPANTETHEINE"/>
    <property type="match status" value="1"/>
</dbReference>
<evidence type="ECO:0000256" key="6">
    <source>
        <dbReference type="ARBA" id="ARBA00023194"/>
    </source>
</evidence>
<protein>
    <submittedName>
        <fullName evidence="14">SDR family NAD(P)-dependent oxidoreductase</fullName>
    </submittedName>
</protein>
<dbReference type="InterPro" id="IPR055123">
    <property type="entry name" value="SpnB-like_Rossmann"/>
</dbReference>
<dbReference type="Pfam" id="PF00698">
    <property type="entry name" value="Acyl_transf_1"/>
    <property type="match status" value="1"/>
</dbReference>
<dbReference type="CDD" id="cd08956">
    <property type="entry name" value="KR_3_FAS_SDR_x"/>
    <property type="match status" value="1"/>
</dbReference>
<dbReference type="OrthoDB" id="9778690at2"/>
<dbReference type="InterPro" id="IPR042104">
    <property type="entry name" value="PKS_dehydratase_sf"/>
</dbReference>
<feature type="region of interest" description="N-terminal hotdog fold" evidence="9">
    <location>
        <begin position="932"/>
        <end position="1057"/>
    </location>
</feature>